<sequence length="312" mass="35067">MKNTPWLVIGAGAVGLFWACKLEQLGHKVHLVYRSTKPGKLISLSSAISGEAHLPSEHKVKSFKASELTRSYNKVLLCTKSFDLKDAFLNCKNNISLEADIACLCNGMGAQQLLQKELAPTQRLWVGTTSEGMLKTAKNQVTHTGLGDTFFGLWSTHSSSESFPLDNYQVPNIHPKLFDKLAINACINPLTAIFEIHNGELLNPEYSPLLEALITELESVFCHNKFEYKEHSQHLTKEVLTNRIQTVAQLTKLNRSSMYEDLRLERTTEIDYISGFLLTNSPIELPIQKLLYDAVTSADQRETYKKKLLNIV</sequence>
<evidence type="ECO:0000256" key="6">
    <source>
        <dbReference type="ARBA" id="ARBA00022857"/>
    </source>
</evidence>
<dbReference type="Proteomes" id="UP001209713">
    <property type="component" value="Unassembled WGS sequence"/>
</dbReference>
<comment type="similarity">
    <text evidence="2 10">Belongs to the ketopantoate reductase family.</text>
</comment>
<evidence type="ECO:0000256" key="2">
    <source>
        <dbReference type="ARBA" id="ARBA00007870"/>
    </source>
</evidence>
<evidence type="ECO:0000256" key="7">
    <source>
        <dbReference type="ARBA" id="ARBA00023002"/>
    </source>
</evidence>
<keyword evidence="5 10" id="KW-0566">Pantothenate biosynthesis</keyword>
<dbReference type="InterPro" id="IPR003710">
    <property type="entry name" value="ApbA"/>
</dbReference>
<organism evidence="13 14">
    <name type="scientific">Marinomonas sargassi</name>
    <dbReference type="NCBI Taxonomy" id="2984494"/>
    <lineage>
        <taxon>Bacteria</taxon>
        <taxon>Pseudomonadati</taxon>
        <taxon>Pseudomonadota</taxon>
        <taxon>Gammaproteobacteria</taxon>
        <taxon>Oceanospirillales</taxon>
        <taxon>Oceanospirillaceae</taxon>
        <taxon>Marinomonas</taxon>
    </lineage>
</organism>
<comment type="function">
    <text evidence="10">Catalyzes the NADPH-dependent reduction of ketopantoate into pantoic acid.</text>
</comment>
<comment type="caution">
    <text evidence="13">The sequence shown here is derived from an EMBL/GenBank/DDBJ whole genome shotgun (WGS) entry which is preliminary data.</text>
</comment>
<dbReference type="SUPFAM" id="SSF48179">
    <property type="entry name" value="6-phosphogluconate dehydrogenase C-terminal domain-like"/>
    <property type="match status" value="1"/>
</dbReference>
<dbReference type="InterPro" id="IPR013752">
    <property type="entry name" value="KPA_reductase"/>
</dbReference>
<dbReference type="RefSeq" id="WP_263530229.1">
    <property type="nucleotide sequence ID" value="NZ_JAOVZB010000003.1"/>
</dbReference>
<reference evidence="13 14" key="1">
    <citation type="submission" date="2022-10" db="EMBL/GenBank/DDBJ databases">
        <title>Marinomonas transparenta sp. nov. and Marinomonas sargassi sp. nov., isolated from marine alga (Sargassum natans (L.) Gaillon).</title>
        <authorList>
            <person name="Wang Y."/>
        </authorList>
    </citation>
    <scope>NUCLEOTIDE SEQUENCE [LARGE SCALE GENOMIC DNA]</scope>
    <source>
        <strain evidence="13 14">C2222</strain>
    </source>
</reference>
<dbReference type="Gene3D" id="1.10.1040.10">
    <property type="entry name" value="N-(1-d-carboxylethyl)-l-norvaline Dehydrogenase, domain 2"/>
    <property type="match status" value="1"/>
</dbReference>
<keyword evidence="14" id="KW-1185">Reference proteome</keyword>
<evidence type="ECO:0000259" key="11">
    <source>
        <dbReference type="Pfam" id="PF02558"/>
    </source>
</evidence>
<evidence type="ECO:0000256" key="1">
    <source>
        <dbReference type="ARBA" id="ARBA00004994"/>
    </source>
</evidence>
<gene>
    <name evidence="13" type="ORF">OFY17_08115</name>
</gene>
<evidence type="ECO:0000256" key="5">
    <source>
        <dbReference type="ARBA" id="ARBA00022655"/>
    </source>
</evidence>
<evidence type="ECO:0000256" key="8">
    <source>
        <dbReference type="ARBA" id="ARBA00032024"/>
    </source>
</evidence>
<keyword evidence="7 10" id="KW-0560">Oxidoreductase</keyword>
<dbReference type="Pfam" id="PF02558">
    <property type="entry name" value="ApbA"/>
    <property type="match status" value="1"/>
</dbReference>
<comment type="catalytic activity">
    <reaction evidence="9 10">
        <text>(R)-pantoate + NADP(+) = 2-dehydropantoate + NADPH + H(+)</text>
        <dbReference type="Rhea" id="RHEA:16233"/>
        <dbReference type="ChEBI" id="CHEBI:11561"/>
        <dbReference type="ChEBI" id="CHEBI:15378"/>
        <dbReference type="ChEBI" id="CHEBI:15980"/>
        <dbReference type="ChEBI" id="CHEBI:57783"/>
        <dbReference type="ChEBI" id="CHEBI:58349"/>
        <dbReference type="EC" id="1.1.1.169"/>
    </reaction>
</comment>
<dbReference type="InterPro" id="IPR013328">
    <property type="entry name" value="6PGD_dom2"/>
</dbReference>
<dbReference type="NCBIfam" id="TIGR00745">
    <property type="entry name" value="apbA_panE"/>
    <property type="match status" value="1"/>
</dbReference>
<protein>
    <recommendedName>
        <fullName evidence="4 10">2-dehydropantoate 2-reductase</fullName>
        <ecNumber evidence="3 10">1.1.1.169</ecNumber>
    </recommendedName>
    <alternativeName>
        <fullName evidence="8 10">Ketopantoate reductase</fullName>
    </alternativeName>
</protein>
<feature type="domain" description="Ketopantoate reductase N-terminal" evidence="11">
    <location>
        <begin position="6"/>
        <end position="154"/>
    </location>
</feature>
<dbReference type="SUPFAM" id="SSF51735">
    <property type="entry name" value="NAD(P)-binding Rossmann-fold domains"/>
    <property type="match status" value="1"/>
</dbReference>
<dbReference type="EMBL" id="JAOVZB010000003">
    <property type="protein sequence ID" value="MCV2402849.1"/>
    <property type="molecule type" value="Genomic_DNA"/>
</dbReference>
<dbReference type="GO" id="GO:0008677">
    <property type="term" value="F:2-dehydropantoate 2-reductase activity"/>
    <property type="evidence" value="ECO:0007669"/>
    <property type="project" value="UniProtKB-EC"/>
</dbReference>
<dbReference type="InterPro" id="IPR008927">
    <property type="entry name" value="6-PGluconate_DH-like_C_sf"/>
</dbReference>
<keyword evidence="6 10" id="KW-0521">NADP</keyword>
<comment type="pathway">
    <text evidence="1 10">Cofactor biosynthesis; (R)-pantothenate biosynthesis; (R)-pantoate from 3-methyl-2-oxobutanoate: step 2/2.</text>
</comment>
<evidence type="ECO:0000313" key="13">
    <source>
        <dbReference type="EMBL" id="MCV2402849.1"/>
    </source>
</evidence>
<name>A0ABT2YSI6_9GAMM</name>
<evidence type="ECO:0000256" key="4">
    <source>
        <dbReference type="ARBA" id="ARBA00019465"/>
    </source>
</evidence>
<dbReference type="InterPro" id="IPR013332">
    <property type="entry name" value="KPR_N"/>
</dbReference>
<evidence type="ECO:0000256" key="3">
    <source>
        <dbReference type="ARBA" id="ARBA00013014"/>
    </source>
</evidence>
<evidence type="ECO:0000259" key="12">
    <source>
        <dbReference type="Pfam" id="PF08546"/>
    </source>
</evidence>
<dbReference type="PANTHER" id="PTHR43765">
    <property type="entry name" value="2-DEHYDROPANTOATE 2-REDUCTASE-RELATED"/>
    <property type="match status" value="1"/>
</dbReference>
<evidence type="ECO:0000313" key="14">
    <source>
        <dbReference type="Proteomes" id="UP001209713"/>
    </source>
</evidence>
<dbReference type="Pfam" id="PF08546">
    <property type="entry name" value="ApbA_C"/>
    <property type="match status" value="1"/>
</dbReference>
<evidence type="ECO:0000256" key="9">
    <source>
        <dbReference type="ARBA" id="ARBA00048793"/>
    </source>
</evidence>
<proteinExistence type="inferred from homology"/>
<dbReference type="EC" id="1.1.1.169" evidence="3 10"/>
<evidence type="ECO:0000256" key="10">
    <source>
        <dbReference type="RuleBase" id="RU362068"/>
    </source>
</evidence>
<accession>A0ABT2YSI6</accession>
<dbReference type="PANTHER" id="PTHR43765:SF2">
    <property type="entry name" value="2-DEHYDROPANTOATE 2-REDUCTASE"/>
    <property type="match status" value="1"/>
</dbReference>
<dbReference type="InterPro" id="IPR050838">
    <property type="entry name" value="Ketopantoate_reductase"/>
</dbReference>
<dbReference type="InterPro" id="IPR036291">
    <property type="entry name" value="NAD(P)-bd_dom_sf"/>
</dbReference>
<dbReference type="Gene3D" id="3.40.50.720">
    <property type="entry name" value="NAD(P)-binding Rossmann-like Domain"/>
    <property type="match status" value="1"/>
</dbReference>
<feature type="domain" description="Ketopantoate reductase C-terminal" evidence="12">
    <location>
        <begin position="172"/>
        <end position="279"/>
    </location>
</feature>